<protein>
    <recommendedName>
        <fullName evidence="3 12">DNA replication and repair protein RecF</fullName>
    </recommendedName>
</protein>
<dbReference type="InterPro" id="IPR001238">
    <property type="entry name" value="DNA-binding_RecF"/>
</dbReference>
<accession>E6U5C8</accession>
<dbReference type="AlphaFoldDB" id="E6U5C8"/>
<dbReference type="PROSITE" id="PS00617">
    <property type="entry name" value="RECF_1"/>
    <property type="match status" value="1"/>
</dbReference>
<reference evidence="15 16" key="1">
    <citation type="submission" date="2010-12" db="EMBL/GenBank/DDBJ databases">
        <title>Complete sequence of Ethanoligenens harbinense YUAN-3.</title>
        <authorList>
            <person name="Lucas S."/>
            <person name="Copeland A."/>
            <person name="Lapidus A."/>
            <person name="Cheng J.-F."/>
            <person name="Bruce D."/>
            <person name="Goodwin L."/>
            <person name="Pitluck S."/>
            <person name="Chertkov O."/>
            <person name="Misra M."/>
            <person name="Detter J.C."/>
            <person name="Han C."/>
            <person name="Tapia R."/>
            <person name="Land M."/>
            <person name="Hauser L."/>
            <person name="Jeffries C."/>
            <person name="Kyrpides N."/>
            <person name="Ivanova N."/>
            <person name="Mikhailova N."/>
            <person name="Wang A."/>
            <person name="Mouttaki H."/>
            <person name="He Z."/>
            <person name="Zhou J."/>
            <person name="Hemme C.L."/>
            <person name="Woyke T."/>
        </authorList>
    </citation>
    <scope>NUCLEOTIDE SEQUENCE [LARGE SCALE GENOMIC DNA]</scope>
    <source>
        <strain evidence="16">DSM 18485 / JCM 12961 / CGMCC 1.5033 / YUAN-3</strain>
    </source>
</reference>
<keyword evidence="10 12" id="KW-0234">DNA repair</keyword>
<dbReference type="GO" id="GO:0006302">
    <property type="term" value="P:double-strand break repair"/>
    <property type="evidence" value="ECO:0007669"/>
    <property type="project" value="TreeGrafter"/>
</dbReference>
<gene>
    <name evidence="12" type="primary">recF</name>
    <name evidence="15" type="ordered locus">Ethha_0004</name>
</gene>
<dbReference type="GO" id="GO:0000731">
    <property type="term" value="P:DNA synthesis involved in DNA repair"/>
    <property type="evidence" value="ECO:0007669"/>
    <property type="project" value="TreeGrafter"/>
</dbReference>
<dbReference type="eggNOG" id="COG1195">
    <property type="taxonomic scope" value="Bacteria"/>
</dbReference>
<dbReference type="STRING" id="663278.Ethha_0004"/>
<keyword evidence="16" id="KW-1185">Reference proteome</keyword>
<dbReference type="NCBIfam" id="TIGR00611">
    <property type="entry name" value="recf"/>
    <property type="match status" value="1"/>
</dbReference>
<dbReference type="PROSITE" id="PS00618">
    <property type="entry name" value="RECF_2"/>
    <property type="match status" value="1"/>
</dbReference>
<dbReference type="Gene3D" id="3.40.50.300">
    <property type="entry name" value="P-loop containing nucleotide triphosphate hydrolases"/>
    <property type="match status" value="1"/>
</dbReference>
<comment type="function">
    <text evidence="12 13">The RecF protein is involved in DNA metabolism; it is required for DNA replication and normal SOS inducibility. RecF binds preferentially to single-stranded, linear DNA. It also seems to bind ATP.</text>
</comment>
<dbReference type="GO" id="GO:0009432">
    <property type="term" value="P:SOS response"/>
    <property type="evidence" value="ECO:0007669"/>
    <property type="project" value="UniProtKB-UniRule"/>
</dbReference>
<comment type="subcellular location">
    <subcellularLocation>
        <location evidence="1 12 13">Cytoplasm</location>
    </subcellularLocation>
</comment>
<evidence type="ECO:0000256" key="4">
    <source>
        <dbReference type="ARBA" id="ARBA00022490"/>
    </source>
</evidence>
<evidence type="ECO:0000256" key="10">
    <source>
        <dbReference type="ARBA" id="ARBA00023204"/>
    </source>
</evidence>
<dbReference type="KEGG" id="eha:Ethha_0004"/>
<keyword evidence="5 12" id="KW-0235">DNA replication</keyword>
<keyword evidence="7 12" id="KW-0227">DNA damage</keyword>
<evidence type="ECO:0000259" key="14">
    <source>
        <dbReference type="Pfam" id="PF02463"/>
    </source>
</evidence>
<dbReference type="InterPro" id="IPR027417">
    <property type="entry name" value="P-loop_NTPase"/>
</dbReference>
<keyword evidence="9 12" id="KW-0238">DNA-binding</keyword>
<evidence type="ECO:0000256" key="1">
    <source>
        <dbReference type="ARBA" id="ARBA00004496"/>
    </source>
</evidence>
<dbReference type="Pfam" id="PF02463">
    <property type="entry name" value="SMC_N"/>
    <property type="match status" value="1"/>
</dbReference>
<dbReference type="GO" id="GO:0003697">
    <property type="term" value="F:single-stranded DNA binding"/>
    <property type="evidence" value="ECO:0007669"/>
    <property type="project" value="UniProtKB-UniRule"/>
</dbReference>
<sequence>MIVHRLSLQGFRNLEQTVLEPDPSVNIFYGQNAQGKTNLLEAIWLFTGARSFRGAKDSELVGFQAEKADLSLSFTAGGRLQEAVLSIREGRRYARLNDVPLQSPAGLSGEFCAVIFSPEHLSLVKDGPSVRRAFLDEAICPLRPRHAAILAAYHKALIQRNALLKDIPHHMDLLDTLDVWDERVGKLGAAILHARLRYLARLLPKAERLHQSISNSHEQAAFRYESAKGLQNVLDDPGRHASEIEQALRAAMRERRRADLETGVTGVGPHRDDLTISVAERPARSFASQGQQRTAALALKLAEAEVLTDVMGEPPVLLLDDVFSELDGSRRDYLMHHIDGAQVFITCCDPQELASSAGAVFSLSNGQIRRGFHAS</sequence>
<evidence type="ECO:0000256" key="12">
    <source>
        <dbReference type="HAMAP-Rule" id="MF_00365"/>
    </source>
</evidence>
<dbReference type="InterPro" id="IPR003395">
    <property type="entry name" value="RecF/RecN/SMC_N"/>
</dbReference>
<keyword evidence="4 12" id="KW-0963">Cytoplasm</keyword>
<dbReference type="Gene3D" id="1.20.1050.90">
    <property type="entry name" value="RecF/RecN/SMC, N-terminal domain"/>
    <property type="match status" value="1"/>
</dbReference>
<name>E6U5C8_ETHHY</name>
<feature type="domain" description="RecF/RecN/SMC N-terminal" evidence="14">
    <location>
        <begin position="3"/>
        <end position="354"/>
    </location>
</feature>
<dbReference type="PANTHER" id="PTHR32182:SF0">
    <property type="entry name" value="DNA REPLICATION AND REPAIR PROTEIN RECF"/>
    <property type="match status" value="1"/>
</dbReference>
<evidence type="ECO:0000256" key="5">
    <source>
        <dbReference type="ARBA" id="ARBA00022705"/>
    </source>
</evidence>
<dbReference type="HOGENOM" id="CLU_040267_0_1_9"/>
<dbReference type="SUPFAM" id="SSF52540">
    <property type="entry name" value="P-loop containing nucleoside triphosphate hydrolases"/>
    <property type="match status" value="1"/>
</dbReference>
<dbReference type="EMBL" id="CP002400">
    <property type="protein sequence ID" value="ADU25595.1"/>
    <property type="molecule type" value="Genomic_DNA"/>
</dbReference>
<evidence type="ECO:0000256" key="9">
    <source>
        <dbReference type="ARBA" id="ARBA00023125"/>
    </source>
</evidence>
<evidence type="ECO:0000256" key="8">
    <source>
        <dbReference type="ARBA" id="ARBA00022840"/>
    </source>
</evidence>
<evidence type="ECO:0000256" key="2">
    <source>
        <dbReference type="ARBA" id="ARBA00008016"/>
    </source>
</evidence>
<dbReference type="GO" id="GO:0005524">
    <property type="term" value="F:ATP binding"/>
    <property type="evidence" value="ECO:0007669"/>
    <property type="project" value="UniProtKB-UniRule"/>
</dbReference>
<dbReference type="InterPro" id="IPR018078">
    <property type="entry name" value="DNA-binding_RecF_CS"/>
</dbReference>
<evidence type="ECO:0000313" key="15">
    <source>
        <dbReference type="EMBL" id="ADU25595.1"/>
    </source>
</evidence>
<evidence type="ECO:0000256" key="6">
    <source>
        <dbReference type="ARBA" id="ARBA00022741"/>
    </source>
</evidence>
<evidence type="ECO:0000256" key="7">
    <source>
        <dbReference type="ARBA" id="ARBA00022763"/>
    </source>
</evidence>
<dbReference type="Proteomes" id="UP000001551">
    <property type="component" value="Chromosome"/>
</dbReference>
<evidence type="ECO:0000256" key="11">
    <source>
        <dbReference type="ARBA" id="ARBA00023236"/>
    </source>
</evidence>
<proteinExistence type="inferred from homology"/>
<organism evidence="15 16">
    <name type="scientific">Ethanoligenens harbinense (strain DSM 18485 / JCM 12961 / CGMCC 1.5033 / YUAN-3)</name>
    <dbReference type="NCBI Taxonomy" id="663278"/>
    <lineage>
        <taxon>Bacteria</taxon>
        <taxon>Bacillati</taxon>
        <taxon>Bacillota</taxon>
        <taxon>Clostridia</taxon>
        <taxon>Eubacteriales</taxon>
        <taxon>Oscillospiraceae</taxon>
        <taxon>Ethanoligenens</taxon>
    </lineage>
</organism>
<keyword evidence="8 12" id="KW-0067">ATP-binding</keyword>
<evidence type="ECO:0000256" key="13">
    <source>
        <dbReference type="RuleBase" id="RU000578"/>
    </source>
</evidence>
<dbReference type="GO" id="GO:0005737">
    <property type="term" value="C:cytoplasm"/>
    <property type="evidence" value="ECO:0007669"/>
    <property type="project" value="UniProtKB-SubCell"/>
</dbReference>
<evidence type="ECO:0000313" key="16">
    <source>
        <dbReference type="Proteomes" id="UP000001551"/>
    </source>
</evidence>
<keyword evidence="6 12" id="KW-0547">Nucleotide-binding</keyword>
<keyword evidence="11 12" id="KW-0742">SOS response</keyword>
<dbReference type="PANTHER" id="PTHR32182">
    <property type="entry name" value="DNA REPLICATION AND REPAIR PROTEIN RECF"/>
    <property type="match status" value="1"/>
</dbReference>
<dbReference type="GO" id="GO:0006260">
    <property type="term" value="P:DNA replication"/>
    <property type="evidence" value="ECO:0007669"/>
    <property type="project" value="UniProtKB-UniRule"/>
</dbReference>
<comment type="similarity">
    <text evidence="2 12 13">Belongs to the RecF family.</text>
</comment>
<dbReference type="HAMAP" id="MF_00365">
    <property type="entry name" value="RecF"/>
    <property type="match status" value="1"/>
</dbReference>
<dbReference type="RefSeq" id="WP_013483976.1">
    <property type="nucleotide sequence ID" value="NC_014828.1"/>
</dbReference>
<evidence type="ECO:0000256" key="3">
    <source>
        <dbReference type="ARBA" id="ARBA00020170"/>
    </source>
</evidence>
<dbReference type="InterPro" id="IPR042174">
    <property type="entry name" value="RecF_2"/>
</dbReference>
<feature type="binding site" evidence="12">
    <location>
        <begin position="30"/>
        <end position="37"/>
    </location>
    <ligand>
        <name>ATP</name>
        <dbReference type="ChEBI" id="CHEBI:30616"/>
    </ligand>
</feature>